<organism evidence="5 6">
    <name type="scientific">Geofilum rubicundum JCM 15548</name>
    <dbReference type="NCBI Taxonomy" id="1236989"/>
    <lineage>
        <taxon>Bacteria</taxon>
        <taxon>Pseudomonadati</taxon>
        <taxon>Bacteroidota</taxon>
        <taxon>Bacteroidia</taxon>
        <taxon>Marinilabiliales</taxon>
        <taxon>Marinilabiliaceae</taxon>
        <taxon>Geofilum</taxon>
    </lineage>
</organism>
<dbReference type="AlphaFoldDB" id="A0A0E9LUG8"/>
<keyword evidence="6" id="KW-1185">Reference proteome</keyword>
<evidence type="ECO:0000313" key="5">
    <source>
        <dbReference type="EMBL" id="GAO29237.1"/>
    </source>
</evidence>
<accession>A0A0E9LUG8</accession>
<sequence>MKKLFIVILMGVWMPALVSAQMVNELHKTALECYELKDYACAQIYLQDLVKLEKDPEKLAGYCLMLGTIFSESGEVKEAFKNFKVAIKKNPQLVEAWIKRGILYSNEGNARKALSDFEQALEIDPENELALSQRAQLLAENTY</sequence>
<feature type="chain" id="PRO_5002428608" evidence="4">
    <location>
        <begin position="21"/>
        <end position="143"/>
    </location>
</feature>
<dbReference type="InterPro" id="IPR011990">
    <property type="entry name" value="TPR-like_helical_dom_sf"/>
</dbReference>
<proteinExistence type="predicted"/>
<dbReference type="Gene3D" id="1.25.40.10">
    <property type="entry name" value="Tetratricopeptide repeat domain"/>
    <property type="match status" value="1"/>
</dbReference>
<dbReference type="InterPro" id="IPR019734">
    <property type="entry name" value="TPR_rpt"/>
</dbReference>
<gene>
    <name evidence="5" type="ORF">JCM15548_11404</name>
</gene>
<evidence type="ECO:0000313" key="6">
    <source>
        <dbReference type="Proteomes" id="UP000032900"/>
    </source>
</evidence>
<protein>
    <submittedName>
        <fullName evidence="5">Uncharacterized protein</fullName>
    </submittedName>
</protein>
<feature type="repeat" description="TPR" evidence="3">
    <location>
        <begin position="60"/>
        <end position="93"/>
    </location>
</feature>
<comment type="caution">
    <text evidence="5">The sequence shown here is derived from an EMBL/GenBank/DDBJ whole genome shotgun (WGS) entry which is preliminary data.</text>
</comment>
<dbReference type="RefSeq" id="WP_062123292.1">
    <property type="nucleotide sequence ID" value="NZ_BAZW01000007.1"/>
</dbReference>
<dbReference type="PANTHER" id="PTHR44943">
    <property type="entry name" value="CELLULOSE SYNTHASE OPERON PROTEIN C"/>
    <property type="match status" value="1"/>
</dbReference>
<feature type="repeat" description="TPR" evidence="3">
    <location>
        <begin position="94"/>
        <end position="127"/>
    </location>
</feature>
<dbReference type="Pfam" id="PF00515">
    <property type="entry name" value="TPR_1"/>
    <property type="match status" value="1"/>
</dbReference>
<dbReference type="STRING" id="1236989.JCM15548_11404"/>
<dbReference type="InterPro" id="IPR051685">
    <property type="entry name" value="Ycf3/AcsC/BcsC/TPR_MFPF"/>
</dbReference>
<dbReference type="PANTHER" id="PTHR44943:SF4">
    <property type="entry name" value="TPR REPEAT-CONTAINING PROTEIN MJ0798"/>
    <property type="match status" value="1"/>
</dbReference>
<evidence type="ECO:0000256" key="3">
    <source>
        <dbReference type="PROSITE-ProRule" id="PRU00339"/>
    </source>
</evidence>
<evidence type="ECO:0000256" key="1">
    <source>
        <dbReference type="ARBA" id="ARBA00022737"/>
    </source>
</evidence>
<dbReference type="Proteomes" id="UP000032900">
    <property type="component" value="Unassembled WGS sequence"/>
</dbReference>
<dbReference type="EMBL" id="BAZW01000007">
    <property type="protein sequence ID" value="GAO29237.1"/>
    <property type="molecule type" value="Genomic_DNA"/>
</dbReference>
<dbReference type="OrthoDB" id="1013907at2"/>
<evidence type="ECO:0000256" key="2">
    <source>
        <dbReference type="ARBA" id="ARBA00022803"/>
    </source>
</evidence>
<dbReference type="SUPFAM" id="SSF48452">
    <property type="entry name" value="TPR-like"/>
    <property type="match status" value="1"/>
</dbReference>
<name>A0A0E9LUG8_9BACT</name>
<reference evidence="5 6" key="1">
    <citation type="journal article" date="2015" name="Microbes Environ.">
        <title>Distribution and evolution of nitrogen fixation genes in the phylum bacteroidetes.</title>
        <authorList>
            <person name="Inoue J."/>
            <person name="Oshima K."/>
            <person name="Suda W."/>
            <person name="Sakamoto M."/>
            <person name="Iino T."/>
            <person name="Noda S."/>
            <person name="Hongoh Y."/>
            <person name="Hattori M."/>
            <person name="Ohkuma M."/>
        </authorList>
    </citation>
    <scope>NUCLEOTIDE SEQUENCE [LARGE SCALE GENOMIC DNA]</scope>
    <source>
        <strain evidence="5">JCM 15548</strain>
    </source>
</reference>
<dbReference type="PROSITE" id="PS50293">
    <property type="entry name" value="TPR_REGION"/>
    <property type="match status" value="1"/>
</dbReference>
<dbReference type="PROSITE" id="PS50005">
    <property type="entry name" value="TPR"/>
    <property type="match status" value="2"/>
</dbReference>
<feature type="signal peptide" evidence="4">
    <location>
        <begin position="1"/>
        <end position="20"/>
    </location>
</feature>
<keyword evidence="2 3" id="KW-0802">TPR repeat</keyword>
<keyword evidence="1" id="KW-0677">Repeat</keyword>
<dbReference type="SMART" id="SM00028">
    <property type="entry name" value="TPR"/>
    <property type="match status" value="2"/>
</dbReference>
<evidence type="ECO:0000256" key="4">
    <source>
        <dbReference type="SAM" id="SignalP"/>
    </source>
</evidence>
<keyword evidence="4" id="KW-0732">Signal</keyword>